<reference evidence="2 3" key="1">
    <citation type="submission" date="2017-06" db="EMBL/GenBank/DDBJ databases">
        <authorList>
            <person name="Kim H.J."/>
            <person name="Triplett B.A."/>
        </authorList>
    </citation>
    <scope>NUCLEOTIDE SEQUENCE [LARGE SCALE GENOMIC DNA]</scope>
    <source>
        <strain evidence="2">FRACA_ARgP5</strain>
    </source>
</reference>
<keyword evidence="3" id="KW-1185">Reference proteome</keyword>
<proteinExistence type="predicted"/>
<feature type="compositionally biased region" description="Basic and acidic residues" evidence="1">
    <location>
        <begin position="45"/>
        <end position="60"/>
    </location>
</feature>
<evidence type="ECO:0000256" key="1">
    <source>
        <dbReference type="SAM" id="MobiDB-lite"/>
    </source>
</evidence>
<feature type="region of interest" description="Disordered" evidence="1">
    <location>
        <begin position="45"/>
        <end position="77"/>
    </location>
</feature>
<protein>
    <submittedName>
        <fullName evidence="2">Uncharacterized protein</fullName>
    </submittedName>
</protein>
<evidence type="ECO:0000313" key="2">
    <source>
        <dbReference type="EMBL" id="SNQ48218.1"/>
    </source>
</evidence>
<dbReference type="EMBL" id="FZMO01000146">
    <property type="protein sequence ID" value="SNQ48218.1"/>
    <property type="molecule type" value="Genomic_DNA"/>
</dbReference>
<dbReference type="Proteomes" id="UP000234331">
    <property type="component" value="Unassembled WGS sequence"/>
</dbReference>
<name>A0A2I2KRC2_9ACTN</name>
<dbReference type="AlphaFoldDB" id="A0A2I2KRC2"/>
<sequence>MPARPPRARAEVRLGAHPAVHLDVGLDIGTKALLPLGGVLTGTVRDVRTTRRHGRPDQHGRHGPGAGRGPSRAVARA</sequence>
<evidence type="ECO:0000313" key="3">
    <source>
        <dbReference type="Proteomes" id="UP000234331"/>
    </source>
</evidence>
<gene>
    <name evidence="2" type="ORF">FRACA_230012</name>
</gene>
<organism evidence="2 3">
    <name type="scientific">Frankia canadensis</name>
    <dbReference type="NCBI Taxonomy" id="1836972"/>
    <lineage>
        <taxon>Bacteria</taxon>
        <taxon>Bacillati</taxon>
        <taxon>Actinomycetota</taxon>
        <taxon>Actinomycetes</taxon>
        <taxon>Frankiales</taxon>
        <taxon>Frankiaceae</taxon>
        <taxon>Frankia</taxon>
    </lineage>
</organism>
<accession>A0A2I2KRC2</accession>